<comment type="caution">
    <text evidence="4">The sequence shown here is derived from an EMBL/GenBank/DDBJ whole genome shotgun (WGS) entry which is preliminary data.</text>
</comment>
<feature type="compositionally biased region" description="Basic and acidic residues" evidence="2">
    <location>
        <begin position="143"/>
        <end position="159"/>
    </location>
</feature>
<evidence type="ECO:0000256" key="1">
    <source>
        <dbReference type="PROSITE-ProRule" id="PRU00176"/>
    </source>
</evidence>
<gene>
    <name evidence="4" type="ORF">PCOR1329_LOCUS61631</name>
</gene>
<keyword evidence="5" id="KW-1185">Reference proteome</keyword>
<evidence type="ECO:0000313" key="4">
    <source>
        <dbReference type="EMBL" id="CAK0877616.1"/>
    </source>
</evidence>
<dbReference type="InterPro" id="IPR035979">
    <property type="entry name" value="RBD_domain_sf"/>
</dbReference>
<organism evidence="4 5">
    <name type="scientific">Prorocentrum cordatum</name>
    <dbReference type="NCBI Taxonomy" id="2364126"/>
    <lineage>
        <taxon>Eukaryota</taxon>
        <taxon>Sar</taxon>
        <taxon>Alveolata</taxon>
        <taxon>Dinophyceae</taxon>
        <taxon>Prorocentrales</taxon>
        <taxon>Prorocentraceae</taxon>
        <taxon>Prorocentrum</taxon>
    </lineage>
</organism>
<dbReference type="Proteomes" id="UP001189429">
    <property type="component" value="Unassembled WGS sequence"/>
</dbReference>
<dbReference type="PROSITE" id="PS50102">
    <property type="entry name" value="RRM"/>
    <property type="match status" value="1"/>
</dbReference>
<evidence type="ECO:0000256" key="2">
    <source>
        <dbReference type="SAM" id="MobiDB-lite"/>
    </source>
</evidence>
<dbReference type="InterPro" id="IPR000504">
    <property type="entry name" value="RRM_dom"/>
</dbReference>
<dbReference type="Gene3D" id="3.30.70.330">
    <property type="match status" value="1"/>
</dbReference>
<proteinExistence type="predicted"/>
<reference evidence="4" key="1">
    <citation type="submission" date="2023-10" db="EMBL/GenBank/DDBJ databases">
        <authorList>
            <person name="Chen Y."/>
            <person name="Shah S."/>
            <person name="Dougan E. K."/>
            <person name="Thang M."/>
            <person name="Chan C."/>
        </authorList>
    </citation>
    <scope>NUCLEOTIDE SEQUENCE [LARGE SCALE GENOMIC DNA]</scope>
</reference>
<dbReference type="InterPro" id="IPR007201">
    <property type="entry name" value="Mei2-like_Rrm_C"/>
</dbReference>
<keyword evidence="1" id="KW-0694">RNA-binding</keyword>
<evidence type="ECO:0000313" key="5">
    <source>
        <dbReference type="Proteomes" id="UP001189429"/>
    </source>
</evidence>
<protein>
    <recommendedName>
        <fullName evidence="3">RRM domain-containing protein</fullName>
    </recommendedName>
</protein>
<name>A0ABN9VZA3_9DINO</name>
<feature type="region of interest" description="Disordered" evidence="2">
    <location>
        <begin position="140"/>
        <end position="159"/>
    </location>
</feature>
<sequence length="159" mass="18021">MEAEAATTVMLRNLPRQLAQERLLQRFIEVGFAGTFDFLYMPTNVATREGNGYGFINFSSWPGLQRFVHDWHGRFFFPDLDGDAPLSVSIATLQGREANVSKWSTSRLKRVRNPMLKPIVLPDPLCNIAEELERQQMVLGQGERGRKLPASRERGAASR</sequence>
<evidence type="ECO:0000259" key="3">
    <source>
        <dbReference type="PROSITE" id="PS50102"/>
    </source>
</evidence>
<dbReference type="Pfam" id="PF04059">
    <property type="entry name" value="RRM_2"/>
    <property type="match status" value="1"/>
</dbReference>
<accession>A0ABN9VZA3</accession>
<dbReference type="InterPro" id="IPR012677">
    <property type="entry name" value="Nucleotide-bd_a/b_plait_sf"/>
</dbReference>
<dbReference type="SUPFAM" id="SSF54928">
    <property type="entry name" value="RNA-binding domain, RBD"/>
    <property type="match status" value="1"/>
</dbReference>
<dbReference type="EMBL" id="CAUYUJ010017759">
    <property type="protein sequence ID" value="CAK0877616.1"/>
    <property type="molecule type" value="Genomic_DNA"/>
</dbReference>
<feature type="domain" description="RRM" evidence="3">
    <location>
        <begin position="7"/>
        <end position="93"/>
    </location>
</feature>